<accession>A0A975DJD7</accession>
<evidence type="ECO:0000256" key="1">
    <source>
        <dbReference type="SAM" id="Phobius"/>
    </source>
</evidence>
<dbReference type="SUPFAM" id="SSF47413">
    <property type="entry name" value="lambda repressor-like DNA-binding domains"/>
    <property type="match status" value="1"/>
</dbReference>
<dbReference type="Pfam" id="PF01381">
    <property type="entry name" value="HTH_3"/>
    <property type="match status" value="1"/>
</dbReference>
<dbReference type="Gene3D" id="1.10.260.40">
    <property type="entry name" value="lambda repressor-like DNA-binding domains"/>
    <property type="match status" value="1"/>
</dbReference>
<sequence length="301" mass="34411">MQSPEEYEITERVNALVKGLKKRRGYTKKDISQKLGIGLTTFNDYLNGVSSFKLGTLIKFAALCKLTLPDILDDTLEAKKLYSEDLADRANAGKNTLDFLALAFFLPAILSVKYMLITTCLSFIALIFLSGKNINNRYLSGLMLVHFCVELLILYPIKLVVFPHVNGFEGNTIAFGIQFILFVLLIYFVRFRIVISLRMTKAKDPKVLQLNCIDAPLIVLLFGYAILNLGAFIENLIRNLEHLGIEEDYARQFWKLTYIYDNFEAFNLILTFMTVIVLYIGIKIQKRQDRQSVVFQSQKSI</sequence>
<gene>
    <name evidence="3" type="ORF">J5O05_08085</name>
</gene>
<feature type="domain" description="HTH cro/C1-type" evidence="2">
    <location>
        <begin position="17"/>
        <end position="71"/>
    </location>
</feature>
<feature type="transmembrane region" description="Helical" evidence="1">
    <location>
        <begin position="99"/>
        <end position="129"/>
    </location>
</feature>
<keyword evidence="1" id="KW-0812">Transmembrane</keyword>
<dbReference type="GO" id="GO:0003677">
    <property type="term" value="F:DNA binding"/>
    <property type="evidence" value="ECO:0007669"/>
    <property type="project" value="InterPro"/>
</dbReference>
<feature type="transmembrane region" description="Helical" evidence="1">
    <location>
        <begin position="141"/>
        <end position="161"/>
    </location>
</feature>
<keyword evidence="1" id="KW-1133">Transmembrane helix</keyword>
<evidence type="ECO:0000313" key="3">
    <source>
        <dbReference type="EMBL" id="QTH72719.1"/>
    </source>
</evidence>
<name>A0A975DJD7_9GAMM</name>
<feature type="transmembrane region" description="Helical" evidence="1">
    <location>
        <begin position="265"/>
        <end position="282"/>
    </location>
</feature>
<dbReference type="Proteomes" id="UP000664904">
    <property type="component" value="Chromosome"/>
</dbReference>
<protein>
    <submittedName>
        <fullName evidence="3">Helix-turn-helix transcriptional regulator</fullName>
    </submittedName>
</protein>
<reference evidence="3" key="1">
    <citation type="submission" date="2021-03" db="EMBL/GenBank/DDBJ databases">
        <title>Complete Genome of Pseudoalteromonas xiamenensis STKMTI.2, a new potential marine bacterium producing anti-Vibrio compounds.</title>
        <authorList>
            <person name="Handayani D.P."/>
            <person name="Isnansetyo A."/>
            <person name="Istiqomah I."/>
            <person name="Jumina J."/>
        </authorList>
    </citation>
    <scope>NUCLEOTIDE SEQUENCE</scope>
    <source>
        <strain evidence="3">STKMTI.2</strain>
    </source>
</reference>
<dbReference type="InterPro" id="IPR010982">
    <property type="entry name" value="Lambda_DNA-bd_dom_sf"/>
</dbReference>
<organism evidence="3 4">
    <name type="scientific">Pseudoalteromonas xiamenensis</name>
    <dbReference type="NCBI Taxonomy" id="882626"/>
    <lineage>
        <taxon>Bacteria</taxon>
        <taxon>Pseudomonadati</taxon>
        <taxon>Pseudomonadota</taxon>
        <taxon>Gammaproteobacteria</taxon>
        <taxon>Alteromonadales</taxon>
        <taxon>Pseudoalteromonadaceae</taxon>
        <taxon>Pseudoalteromonas</taxon>
    </lineage>
</organism>
<evidence type="ECO:0000313" key="4">
    <source>
        <dbReference type="Proteomes" id="UP000664904"/>
    </source>
</evidence>
<feature type="transmembrane region" description="Helical" evidence="1">
    <location>
        <begin position="212"/>
        <end position="233"/>
    </location>
</feature>
<evidence type="ECO:0000259" key="2">
    <source>
        <dbReference type="PROSITE" id="PS50943"/>
    </source>
</evidence>
<dbReference type="EMBL" id="CP072133">
    <property type="protein sequence ID" value="QTH72719.1"/>
    <property type="molecule type" value="Genomic_DNA"/>
</dbReference>
<dbReference type="AlphaFoldDB" id="A0A975DJD7"/>
<dbReference type="InterPro" id="IPR001387">
    <property type="entry name" value="Cro/C1-type_HTH"/>
</dbReference>
<dbReference type="PROSITE" id="PS50943">
    <property type="entry name" value="HTH_CROC1"/>
    <property type="match status" value="1"/>
</dbReference>
<dbReference type="RefSeq" id="WP_208844343.1">
    <property type="nucleotide sequence ID" value="NZ_CP072133.1"/>
</dbReference>
<keyword evidence="1" id="KW-0472">Membrane</keyword>
<keyword evidence="4" id="KW-1185">Reference proteome</keyword>
<feature type="transmembrane region" description="Helical" evidence="1">
    <location>
        <begin position="173"/>
        <end position="191"/>
    </location>
</feature>
<dbReference type="KEGG" id="pxi:J5O05_08085"/>
<dbReference type="SMART" id="SM00530">
    <property type="entry name" value="HTH_XRE"/>
    <property type="match status" value="1"/>
</dbReference>
<proteinExistence type="predicted"/>